<dbReference type="Proteomes" id="UP000095192">
    <property type="component" value="Unassembled WGS sequence"/>
</dbReference>
<name>A0A1D3D1L6_9EIME</name>
<proteinExistence type="predicted"/>
<comment type="caution">
    <text evidence="1">The sequence shown here is derived from an EMBL/GenBank/DDBJ whole genome shotgun (WGS) entry which is preliminary data.</text>
</comment>
<dbReference type="AlphaFoldDB" id="A0A1D3D1L6"/>
<evidence type="ECO:0000313" key="2">
    <source>
        <dbReference type="Proteomes" id="UP000095192"/>
    </source>
</evidence>
<dbReference type="VEuPathDB" id="ToxoDB:cyc_03774"/>
<accession>A0A1D3D1L6</accession>
<sequence length="96" mass="11318">MGVVLCQQFELQRQMDMIEWGESFLRLQRSILPPADYLAAWLRHCRLRDEMESLAGDVSDLSQMAVPNMRLDGTVEFLTDTMLRHRERHRLQGKKD</sequence>
<gene>
    <name evidence="1" type="ORF">cyc_03774</name>
</gene>
<dbReference type="EMBL" id="JROU02001125">
    <property type="protein sequence ID" value="OEH77330.1"/>
    <property type="molecule type" value="Genomic_DNA"/>
</dbReference>
<dbReference type="VEuPathDB" id="ToxoDB:LOC34622905"/>
<dbReference type="InParanoid" id="A0A1D3D1L6"/>
<organism evidence="1 2">
    <name type="scientific">Cyclospora cayetanensis</name>
    <dbReference type="NCBI Taxonomy" id="88456"/>
    <lineage>
        <taxon>Eukaryota</taxon>
        <taxon>Sar</taxon>
        <taxon>Alveolata</taxon>
        <taxon>Apicomplexa</taxon>
        <taxon>Conoidasida</taxon>
        <taxon>Coccidia</taxon>
        <taxon>Eucoccidiorida</taxon>
        <taxon>Eimeriorina</taxon>
        <taxon>Eimeriidae</taxon>
        <taxon>Cyclospora</taxon>
    </lineage>
</organism>
<reference evidence="1 2" key="1">
    <citation type="journal article" date="2016" name="BMC Genomics">
        <title>Comparative genomics reveals Cyclospora cayetanensis possesses coccidia-like metabolism and invasion components but unique surface antigens.</title>
        <authorList>
            <person name="Liu S."/>
            <person name="Wang L."/>
            <person name="Zheng H."/>
            <person name="Xu Z."/>
            <person name="Roellig D.M."/>
            <person name="Li N."/>
            <person name="Frace M.A."/>
            <person name="Tang K."/>
            <person name="Arrowood M.J."/>
            <person name="Moss D.M."/>
            <person name="Zhang L."/>
            <person name="Feng Y."/>
            <person name="Xiao L."/>
        </authorList>
    </citation>
    <scope>NUCLEOTIDE SEQUENCE [LARGE SCALE GENOMIC DNA]</scope>
    <source>
        <strain evidence="1 2">CHN_HEN01</strain>
    </source>
</reference>
<protein>
    <submittedName>
        <fullName evidence="1">Uncharacterized protein</fullName>
    </submittedName>
</protein>
<keyword evidence="2" id="KW-1185">Reference proteome</keyword>
<evidence type="ECO:0000313" key="1">
    <source>
        <dbReference type="EMBL" id="OEH77330.1"/>
    </source>
</evidence>